<keyword evidence="2" id="KW-1185">Reference proteome</keyword>
<sequence length="104" mass="10838">MPRDYSPERIAAMADELSAAAHTLGVPLADTRSAVELVSELLAASARWSDETGSRASGPFGTFLAGRVDGTDRDDQVVGAGRDCQGLEFVDSLVNGLGLSPESE</sequence>
<proteinExistence type="predicted"/>
<reference evidence="2" key="1">
    <citation type="submission" date="2016-10" db="EMBL/GenBank/DDBJ databases">
        <authorList>
            <person name="Varghese N."/>
            <person name="Submissions S."/>
        </authorList>
    </citation>
    <scope>NUCLEOTIDE SEQUENCE [LARGE SCALE GENOMIC DNA]</scope>
    <source>
        <strain evidence="2">DSM 23676</strain>
    </source>
</reference>
<dbReference type="RefSeq" id="WP_092010422.1">
    <property type="nucleotide sequence ID" value="NZ_LT629766.1"/>
</dbReference>
<evidence type="ECO:0000313" key="2">
    <source>
        <dbReference type="Proteomes" id="UP000199597"/>
    </source>
</evidence>
<gene>
    <name evidence="1" type="ORF">SAMN04489752_0889</name>
</gene>
<name>A0A1H1P5L9_9MICO</name>
<accession>A0A1H1P5L9</accession>
<dbReference type="OrthoDB" id="4804355at2"/>
<organism evidence="1 2">
    <name type="scientific">Brevibacterium siliguriense</name>
    <dbReference type="NCBI Taxonomy" id="1136497"/>
    <lineage>
        <taxon>Bacteria</taxon>
        <taxon>Bacillati</taxon>
        <taxon>Actinomycetota</taxon>
        <taxon>Actinomycetes</taxon>
        <taxon>Micrococcales</taxon>
        <taxon>Brevibacteriaceae</taxon>
        <taxon>Brevibacterium</taxon>
    </lineage>
</organism>
<evidence type="ECO:0000313" key="1">
    <source>
        <dbReference type="EMBL" id="SDS05899.1"/>
    </source>
</evidence>
<dbReference type="Proteomes" id="UP000199597">
    <property type="component" value="Chromosome I"/>
</dbReference>
<dbReference type="AlphaFoldDB" id="A0A1H1P5L9"/>
<dbReference type="EMBL" id="LT629766">
    <property type="protein sequence ID" value="SDS05899.1"/>
    <property type="molecule type" value="Genomic_DNA"/>
</dbReference>
<protein>
    <submittedName>
        <fullName evidence="1">Uncharacterized protein</fullName>
    </submittedName>
</protein>